<dbReference type="KEGG" id="csur:N24_2073"/>
<protein>
    <submittedName>
        <fullName evidence="1">Uncharacterized protein</fullName>
    </submittedName>
</protein>
<name>A0A160PRV9_9CORY</name>
<dbReference type="EMBL" id="AP017369">
    <property type="protein sequence ID" value="BAU96335.1"/>
    <property type="molecule type" value="Genomic_DNA"/>
</dbReference>
<sequence length="36" mass="4055">MTASTFAQVLATFLTDAWGVTLLVSYKKAWVHIVRE</sequence>
<keyword evidence="2" id="KW-1185">Reference proteome</keyword>
<dbReference type="Proteomes" id="UP000218244">
    <property type="component" value="Chromosome"/>
</dbReference>
<gene>
    <name evidence="1" type="ORF">N24_2073</name>
</gene>
<dbReference type="AlphaFoldDB" id="A0A160PRV9"/>
<organism evidence="1 2">
    <name type="scientific">Corynebacterium suranareeae</name>
    <dbReference type="NCBI Taxonomy" id="2506452"/>
    <lineage>
        <taxon>Bacteria</taxon>
        <taxon>Bacillati</taxon>
        <taxon>Actinomycetota</taxon>
        <taxon>Actinomycetes</taxon>
        <taxon>Mycobacteriales</taxon>
        <taxon>Corynebacteriaceae</taxon>
        <taxon>Corynebacterium</taxon>
    </lineage>
</organism>
<evidence type="ECO:0000313" key="2">
    <source>
        <dbReference type="Proteomes" id="UP000218244"/>
    </source>
</evidence>
<proteinExistence type="predicted"/>
<accession>A0A160PRV9</accession>
<reference evidence="1 2" key="1">
    <citation type="submission" date="2016-02" db="EMBL/GenBank/DDBJ databases">
        <title>Corynebacterium glutamicum N24 whole genome sequencing project.</title>
        <authorList>
            <person name="Matsutani M."/>
            <person name="Nangtapong N."/>
            <person name="Yakushi T."/>
            <person name="Matsushita K."/>
        </authorList>
    </citation>
    <scope>NUCLEOTIDE SEQUENCE [LARGE SCALE GENOMIC DNA]</scope>
    <source>
        <strain evidence="1 2">N24</strain>
    </source>
</reference>
<evidence type="ECO:0000313" key="1">
    <source>
        <dbReference type="EMBL" id="BAU96335.1"/>
    </source>
</evidence>